<reference evidence="1 2" key="1">
    <citation type="submission" date="2024-01" db="EMBL/GenBank/DDBJ databases">
        <title>Multi-omics insights into the function and evolution of sodium benzoate biodegradation pathways in Benzoatithermus flavus gen. nov., sp. nov. from hot spring.</title>
        <authorList>
            <person name="Hu C.-J."/>
            <person name="Li W.-J."/>
        </authorList>
    </citation>
    <scope>NUCLEOTIDE SEQUENCE [LARGE SCALE GENOMIC DNA]</scope>
    <source>
        <strain evidence="1 2">SYSU G07066</strain>
    </source>
</reference>
<keyword evidence="2" id="KW-1185">Reference proteome</keyword>
<evidence type="ECO:0000313" key="2">
    <source>
        <dbReference type="Proteomes" id="UP001375743"/>
    </source>
</evidence>
<protein>
    <submittedName>
        <fullName evidence="1">Uncharacterized protein</fullName>
    </submittedName>
</protein>
<evidence type="ECO:0000313" key="1">
    <source>
        <dbReference type="EMBL" id="MEK0085016.1"/>
    </source>
</evidence>
<name>A0ABU8XVD1_9PROT</name>
<gene>
    <name evidence="1" type="ORF">U1T56_17820</name>
</gene>
<comment type="caution">
    <text evidence="1">The sequence shown here is derived from an EMBL/GenBank/DDBJ whole genome shotgun (WGS) entry which is preliminary data.</text>
</comment>
<accession>A0ABU8XVD1</accession>
<sequence>MASVDAACPQACSVVVRATVPATDTLWSKQAVEDALEEIASLLEGEKDQELVICGVGEDGDIRLDLDEIEAHANLRDHRSWLRTGFPPPPKRQEVVLNLMIEGSRNEVQQAVAELLRELGQWVVIKLVTMNWSQAAAAVPSWTCEDSRRALDLG</sequence>
<dbReference type="RefSeq" id="WP_418160864.1">
    <property type="nucleotide sequence ID" value="NZ_JBBLZC010000020.1"/>
</dbReference>
<organism evidence="1 2">
    <name type="scientific">Benzoatithermus flavus</name>
    <dbReference type="NCBI Taxonomy" id="3108223"/>
    <lineage>
        <taxon>Bacteria</taxon>
        <taxon>Pseudomonadati</taxon>
        <taxon>Pseudomonadota</taxon>
        <taxon>Alphaproteobacteria</taxon>
        <taxon>Geminicoccales</taxon>
        <taxon>Geminicoccaceae</taxon>
        <taxon>Benzoatithermus</taxon>
    </lineage>
</organism>
<proteinExistence type="predicted"/>
<dbReference type="EMBL" id="JBBLZC010000020">
    <property type="protein sequence ID" value="MEK0085016.1"/>
    <property type="molecule type" value="Genomic_DNA"/>
</dbReference>
<dbReference type="Proteomes" id="UP001375743">
    <property type="component" value="Unassembled WGS sequence"/>
</dbReference>